<evidence type="ECO:0000313" key="2">
    <source>
        <dbReference type="Proteomes" id="UP000054560"/>
    </source>
</evidence>
<feature type="non-terminal residue" evidence="1">
    <location>
        <position position="1"/>
    </location>
</feature>
<keyword evidence="2" id="KW-1185">Reference proteome</keyword>
<dbReference type="RefSeq" id="XP_014144126.1">
    <property type="nucleotide sequence ID" value="XM_014288651.1"/>
</dbReference>
<reference evidence="1 2" key="1">
    <citation type="submission" date="2011-02" db="EMBL/GenBank/DDBJ databases">
        <title>The Genome Sequence of Sphaeroforma arctica JP610.</title>
        <authorList>
            <consortium name="The Broad Institute Genome Sequencing Platform"/>
            <person name="Russ C."/>
            <person name="Cuomo C."/>
            <person name="Young S.K."/>
            <person name="Zeng Q."/>
            <person name="Gargeya S."/>
            <person name="Alvarado L."/>
            <person name="Berlin A."/>
            <person name="Chapman S.B."/>
            <person name="Chen Z."/>
            <person name="Freedman E."/>
            <person name="Gellesch M."/>
            <person name="Goldberg J."/>
            <person name="Griggs A."/>
            <person name="Gujja S."/>
            <person name="Heilman E."/>
            <person name="Heiman D."/>
            <person name="Howarth C."/>
            <person name="Mehta T."/>
            <person name="Neiman D."/>
            <person name="Pearson M."/>
            <person name="Roberts A."/>
            <person name="Saif S."/>
            <person name="Shea T."/>
            <person name="Shenoy N."/>
            <person name="Sisk P."/>
            <person name="Stolte C."/>
            <person name="Sykes S."/>
            <person name="White J."/>
            <person name="Yandava C."/>
            <person name="Burger G."/>
            <person name="Gray M.W."/>
            <person name="Holland P.W.H."/>
            <person name="King N."/>
            <person name="Lang F.B.F."/>
            <person name="Roger A.J."/>
            <person name="Ruiz-Trillo I."/>
            <person name="Haas B."/>
            <person name="Nusbaum C."/>
            <person name="Birren B."/>
        </authorList>
    </citation>
    <scope>NUCLEOTIDE SEQUENCE [LARGE SCALE GENOMIC DNA]</scope>
    <source>
        <strain evidence="1 2">JP610</strain>
    </source>
</reference>
<gene>
    <name evidence="1" type="ORF">SARC_17251</name>
</gene>
<proteinExistence type="predicted"/>
<name>A0A0L0F0V3_9EUKA</name>
<dbReference type="Proteomes" id="UP000054560">
    <property type="component" value="Unassembled WGS sequence"/>
</dbReference>
<dbReference type="AlphaFoldDB" id="A0A0L0F0V3"/>
<sequence length="86" mass="9712">AKSVDQTADLHGRELPFHSKDPMIMGMHVITAFHYRCERGQAQSVLICGSWSDWKEETHMALQPHCDDDSGAYPVPDDMRLLTGLE</sequence>
<dbReference type="EMBL" id="KQ251769">
    <property type="protein sequence ID" value="KNC70224.1"/>
    <property type="molecule type" value="Genomic_DNA"/>
</dbReference>
<dbReference type="GeneID" id="25917755"/>
<evidence type="ECO:0000313" key="1">
    <source>
        <dbReference type="EMBL" id="KNC70224.1"/>
    </source>
</evidence>
<accession>A0A0L0F0V3</accession>
<protein>
    <submittedName>
        <fullName evidence="1">Uncharacterized protein</fullName>
    </submittedName>
</protein>
<organism evidence="1 2">
    <name type="scientific">Sphaeroforma arctica JP610</name>
    <dbReference type="NCBI Taxonomy" id="667725"/>
    <lineage>
        <taxon>Eukaryota</taxon>
        <taxon>Ichthyosporea</taxon>
        <taxon>Ichthyophonida</taxon>
        <taxon>Sphaeroforma</taxon>
    </lineage>
</organism>